<proteinExistence type="predicted"/>
<dbReference type="Gene3D" id="1.10.10.60">
    <property type="entry name" value="Homeodomain-like"/>
    <property type="match status" value="1"/>
</dbReference>
<evidence type="ECO:0000313" key="4">
    <source>
        <dbReference type="EMBL" id="MBP0484243.1"/>
    </source>
</evidence>
<gene>
    <name evidence="4" type="ORF">J5474_17330</name>
</gene>
<organism evidence="4 5">
    <name type="scientific">Sagittula salina</name>
    <dbReference type="NCBI Taxonomy" id="2820268"/>
    <lineage>
        <taxon>Bacteria</taxon>
        <taxon>Pseudomonadati</taxon>
        <taxon>Pseudomonadota</taxon>
        <taxon>Alphaproteobacteria</taxon>
        <taxon>Rhodobacterales</taxon>
        <taxon>Roseobacteraceae</taxon>
        <taxon>Sagittula</taxon>
    </lineage>
</organism>
<accession>A0A940MQX1</accession>
<comment type="caution">
    <text evidence="4">The sequence shown here is derived from an EMBL/GenBank/DDBJ whole genome shotgun (WGS) entry which is preliminary data.</text>
</comment>
<dbReference type="AlphaFoldDB" id="A0A940MQX1"/>
<feature type="DNA-binding region" description="H-T-H motif" evidence="2">
    <location>
        <begin position="28"/>
        <end position="47"/>
    </location>
</feature>
<evidence type="ECO:0000256" key="2">
    <source>
        <dbReference type="PROSITE-ProRule" id="PRU00335"/>
    </source>
</evidence>
<dbReference type="PROSITE" id="PS50977">
    <property type="entry name" value="HTH_TETR_2"/>
    <property type="match status" value="1"/>
</dbReference>
<dbReference type="GO" id="GO:0003700">
    <property type="term" value="F:DNA-binding transcription factor activity"/>
    <property type="evidence" value="ECO:0007669"/>
    <property type="project" value="TreeGrafter"/>
</dbReference>
<dbReference type="SUPFAM" id="SSF46689">
    <property type="entry name" value="Homeodomain-like"/>
    <property type="match status" value="1"/>
</dbReference>
<dbReference type="RefSeq" id="WP_209362379.1">
    <property type="nucleotide sequence ID" value="NZ_JAGISH010000010.1"/>
</dbReference>
<dbReference type="Pfam" id="PF00440">
    <property type="entry name" value="TetR_N"/>
    <property type="match status" value="1"/>
</dbReference>
<dbReference type="Gene3D" id="1.10.357.10">
    <property type="entry name" value="Tetracycline Repressor, domain 2"/>
    <property type="match status" value="1"/>
</dbReference>
<dbReference type="PANTHER" id="PTHR30055">
    <property type="entry name" value="HTH-TYPE TRANSCRIPTIONAL REGULATOR RUTR"/>
    <property type="match status" value="1"/>
</dbReference>
<name>A0A940MQX1_9RHOB</name>
<sequence length="193" mass="20494">MTDRHEREAEIAEAALGLLAEKGYGGMSMLAVAKRARASNETLYRWYGDKTGLFEVMIARNLGALAERLETVGDPPEAHTLARLGEVLLEGQLSPASIGLHRAAAADASDRLGATLAEGWYLLVYPVLLSAFSRLRSAGVIAVEPADALALWLDLLPGDRPLRCVTGAITIPGEVLHRARAARAQAAVLALCG</sequence>
<feature type="domain" description="HTH tetR-type" evidence="3">
    <location>
        <begin position="5"/>
        <end position="65"/>
    </location>
</feature>
<protein>
    <submittedName>
        <fullName evidence="4">TetR/AcrR family transcriptional regulator</fullName>
    </submittedName>
</protein>
<dbReference type="InterPro" id="IPR009057">
    <property type="entry name" value="Homeodomain-like_sf"/>
</dbReference>
<dbReference type="InterPro" id="IPR001647">
    <property type="entry name" value="HTH_TetR"/>
</dbReference>
<reference evidence="4" key="1">
    <citation type="submission" date="2021-03" db="EMBL/GenBank/DDBJ databases">
        <title>Sagittula salina sp. nov. strain M10.9X isolated from the marine waste.</title>
        <authorList>
            <person name="Satari L."/>
            <person name="Molina-Menor E."/>
            <person name="Vidal-Verdu A."/>
            <person name="Pascual J."/>
            <person name="Pereto J."/>
            <person name="Porcar M."/>
        </authorList>
    </citation>
    <scope>NUCLEOTIDE SEQUENCE</scope>
    <source>
        <strain evidence="4">M10.9X</strain>
    </source>
</reference>
<dbReference type="PANTHER" id="PTHR30055:SF226">
    <property type="entry name" value="HTH-TYPE TRANSCRIPTIONAL REGULATOR PKSA"/>
    <property type="match status" value="1"/>
</dbReference>
<evidence type="ECO:0000259" key="3">
    <source>
        <dbReference type="PROSITE" id="PS50977"/>
    </source>
</evidence>
<evidence type="ECO:0000256" key="1">
    <source>
        <dbReference type="ARBA" id="ARBA00023125"/>
    </source>
</evidence>
<dbReference type="EMBL" id="JAGISH010000010">
    <property type="protein sequence ID" value="MBP0484243.1"/>
    <property type="molecule type" value="Genomic_DNA"/>
</dbReference>
<evidence type="ECO:0000313" key="5">
    <source>
        <dbReference type="Proteomes" id="UP000675940"/>
    </source>
</evidence>
<dbReference type="PRINTS" id="PR00455">
    <property type="entry name" value="HTHTETR"/>
</dbReference>
<dbReference type="InterPro" id="IPR050109">
    <property type="entry name" value="HTH-type_TetR-like_transc_reg"/>
</dbReference>
<keyword evidence="1 2" id="KW-0238">DNA-binding</keyword>
<keyword evidence="5" id="KW-1185">Reference proteome</keyword>
<dbReference type="GO" id="GO:0000976">
    <property type="term" value="F:transcription cis-regulatory region binding"/>
    <property type="evidence" value="ECO:0007669"/>
    <property type="project" value="TreeGrafter"/>
</dbReference>
<dbReference type="Proteomes" id="UP000675940">
    <property type="component" value="Unassembled WGS sequence"/>
</dbReference>